<dbReference type="SUPFAM" id="SSF53756">
    <property type="entry name" value="UDP-Glycosyltransferase/glycogen phosphorylase"/>
    <property type="match status" value="1"/>
</dbReference>
<dbReference type="EC" id="5.1.3.14" evidence="4"/>
<evidence type="ECO:0000313" key="8">
    <source>
        <dbReference type="Proteomes" id="UP000647183"/>
    </source>
</evidence>
<dbReference type="PANTHER" id="PTHR43174">
    <property type="entry name" value="UDP-N-ACETYLGLUCOSAMINE 2-EPIMERASE"/>
    <property type="match status" value="1"/>
</dbReference>
<evidence type="ECO:0000313" key="7">
    <source>
        <dbReference type="EMBL" id="MBD7988510.1"/>
    </source>
</evidence>
<protein>
    <recommendedName>
        <fullName evidence="4">UDP-N-acetylglucosamine 2-epimerase (non-hydrolyzing)</fullName>
        <ecNumber evidence="4">5.1.3.14</ecNumber>
    </recommendedName>
</protein>
<keyword evidence="8" id="KW-1185">Reference proteome</keyword>
<keyword evidence="1 5" id="KW-0413">Isomerase</keyword>
<gene>
    <name evidence="7" type="primary">wecB</name>
    <name evidence="7" type="ORF">H9645_10785</name>
</gene>
<evidence type="ECO:0000256" key="3">
    <source>
        <dbReference type="ARBA" id="ARBA00038209"/>
    </source>
</evidence>
<evidence type="ECO:0000256" key="2">
    <source>
        <dbReference type="ARBA" id="ARBA00036080"/>
    </source>
</evidence>
<dbReference type="Pfam" id="PF02350">
    <property type="entry name" value="Epimerase_2"/>
    <property type="match status" value="1"/>
</dbReference>
<name>A0ABR8UKF3_9GAMM</name>
<proteinExistence type="inferred from homology"/>
<reference evidence="7 8" key="1">
    <citation type="submission" date="2020-08" db="EMBL/GenBank/DDBJ databases">
        <title>A Genomic Blueprint of the Chicken Gut Microbiome.</title>
        <authorList>
            <person name="Gilroy R."/>
            <person name="Ravi A."/>
            <person name="Getino M."/>
            <person name="Pursley I."/>
            <person name="Horton D.L."/>
            <person name="Alikhan N.-F."/>
            <person name="Baker D."/>
            <person name="Gharbi K."/>
            <person name="Hall N."/>
            <person name="Watson M."/>
            <person name="Adriaenssens E.M."/>
            <person name="Foster-Nyarko E."/>
            <person name="Jarju S."/>
            <person name="Secka A."/>
            <person name="Antonio M."/>
            <person name="Oren A."/>
            <person name="Chaudhuri R."/>
            <person name="La Ragione R.M."/>
            <person name="Hildebrand F."/>
            <person name="Pallen M.J."/>
        </authorList>
    </citation>
    <scope>NUCLEOTIDE SEQUENCE [LARGE SCALE GENOMIC DNA]</scope>
    <source>
        <strain evidence="7 8">Sa2BVA3</strain>
    </source>
</reference>
<dbReference type="EMBL" id="JACSQJ010000006">
    <property type="protein sequence ID" value="MBD7988510.1"/>
    <property type="molecule type" value="Genomic_DNA"/>
</dbReference>
<feature type="domain" description="UDP-N-acetylglucosamine 2-epimerase" evidence="6">
    <location>
        <begin position="24"/>
        <end position="368"/>
    </location>
</feature>
<dbReference type="InterPro" id="IPR029767">
    <property type="entry name" value="WecB-like"/>
</dbReference>
<evidence type="ECO:0000256" key="4">
    <source>
        <dbReference type="ARBA" id="ARBA00038858"/>
    </source>
</evidence>
<sequence length="372" mass="40098">MTRKKVLLVFGTRPEAIKMAPVVRALQQHDAIHPIVAVTAQHREMLDQVLSLFEIRPDHDLDVMRPGQSLDSLFATVLCRIGGILQQEAPAMLLVHGDTTTTAASALAGFHNRIPVGHVEAGLRTGDLRAPWPEEGNRRLVAPFADIHFCPTSRAAGNLLAEGIDPGRIHVTGNTVIDAVLDANARIAASPALQAALARQFDWLAPSSRLVLVTGHRRESFGHGLRQVCKALLALAERQDVQIVYPVHLNPAVRGPVTALLGTHPRIHLLPPQEYLPFIELMRRASLVITDSGGIQEEAPALGKPVLVTRDTTERTEALEQGTVKLVGTEVERIVGSANEVLDRGFPAGGLQSSPYGDGTAARRIAALVADF</sequence>
<comment type="caution">
    <text evidence="7">The sequence shown here is derived from an EMBL/GenBank/DDBJ whole genome shotgun (WGS) entry which is preliminary data.</text>
</comment>
<dbReference type="NCBIfam" id="TIGR00236">
    <property type="entry name" value="wecB"/>
    <property type="match status" value="1"/>
</dbReference>
<organism evidence="7 8">
    <name type="scientific">Luteimonas colneyensis</name>
    <dbReference type="NCBI Taxonomy" id="2762230"/>
    <lineage>
        <taxon>Bacteria</taxon>
        <taxon>Pseudomonadati</taxon>
        <taxon>Pseudomonadota</taxon>
        <taxon>Gammaproteobacteria</taxon>
        <taxon>Lysobacterales</taxon>
        <taxon>Lysobacteraceae</taxon>
        <taxon>Luteimonas</taxon>
    </lineage>
</organism>
<evidence type="ECO:0000256" key="1">
    <source>
        <dbReference type="ARBA" id="ARBA00023235"/>
    </source>
</evidence>
<dbReference type="InterPro" id="IPR003331">
    <property type="entry name" value="UDP_GlcNAc_Epimerase_2_dom"/>
</dbReference>
<dbReference type="CDD" id="cd03786">
    <property type="entry name" value="GTB_UDP-GlcNAc_2-Epimerase"/>
    <property type="match status" value="1"/>
</dbReference>
<dbReference type="RefSeq" id="WP_191729711.1">
    <property type="nucleotide sequence ID" value="NZ_JACSQJ010000006.1"/>
</dbReference>
<dbReference type="GO" id="GO:0008761">
    <property type="term" value="F:UDP-N-acetylglucosamine 2-epimerase activity"/>
    <property type="evidence" value="ECO:0007669"/>
    <property type="project" value="UniProtKB-EC"/>
</dbReference>
<evidence type="ECO:0000259" key="6">
    <source>
        <dbReference type="Pfam" id="PF02350"/>
    </source>
</evidence>
<dbReference type="Proteomes" id="UP000647183">
    <property type="component" value="Unassembled WGS sequence"/>
</dbReference>
<comment type="catalytic activity">
    <reaction evidence="2">
        <text>UDP-N-acetyl-alpha-D-glucosamine = UDP-N-acetyl-alpha-D-mannosamine</text>
        <dbReference type="Rhea" id="RHEA:17213"/>
        <dbReference type="ChEBI" id="CHEBI:57705"/>
        <dbReference type="ChEBI" id="CHEBI:68623"/>
        <dbReference type="EC" id="5.1.3.14"/>
    </reaction>
</comment>
<accession>A0ABR8UKF3</accession>
<dbReference type="Gene3D" id="3.40.50.2000">
    <property type="entry name" value="Glycogen Phosphorylase B"/>
    <property type="match status" value="2"/>
</dbReference>
<evidence type="ECO:0000256" key="5">
    <source>
        <dbReference type="RuleBase" id="RU003513"/>
    </source>
</evidence>
<comment type="similarity">
    <text evidence="3 5">Belongs to the UDP-N-acetylglucosamine 2-epimerase family.</text>
</comment>
<dbReference type="PANTHER" id="PTHR43174:SF2">
    <property type="entry name" value="UDP-N-ACETYLGLUCOSAMINE 2-EPIMERASE"/>
    <property type="match status" value="1"/>
</dbReference>